<evidence type="ECO:0000313" key="2">
    <source>
        <dbReference type="EMBL" id="AVK76165.1"/>
    </source>
</evidence>
<proteinExistence type="predicted"/>
<dbReference type="KEGG" id="vg:36842222"/>
<dbReference type="Proteomes" id="UP000249287">
    <property type="component" value="Segment"/>
</dbReference>
<sequence length="553" mass="59046">MDPPDPRDNRALLIQALRARIADPDRGGAPPLHDSDSATLGTITHHASVHLTRAIDIVRTAGHGYARYRSALAHVERLEHGAYMPLLARALCDRPHEHDALVAWLDTLRRLYEAFWQSVAATPSAVPLRGRVLGDPPTPRSVNHWLRAHFGSDAVAAAVPAYTQMDRAGGEGGEAPLGHPREWAAAAGDVVESLWRHAAQGVRRVPDMWPTRRALLWQHGVCAPETLFVLAVAQDIVPEHNGDDDKGDEGRDRQVRDAHTHRSVDGNARIAIDGGGDGANGSRTAADARAFRNAPSTDDSGDTNADAGTMNVDGADGEHAEYQPYNDGVLFTRTAILYAATHATTASGDGHVLRVVCHASLVTTTGSQDDPTLSVFTSADAASLLGSLSLPSAVPWSTIEAVQRWLAFLANGGSLGGVARWLLTPRPEPAPDLVARQARAAGDAVRACLDNNVRDEVYLDVVARMQQRQQHHHQQGAYDGTTPGIRTAERVDNAVSRAAYAVARAIAAQGRSVVGPVQVVALDACLLDALLIDFWHVRPVRAPSYSGSATSAA</sequence>
<protein>
    <submittedName>
        <fullName evidence="2">Uncharacterized protein</fullName>
    </submittedName>
</protein>
<evidence type="ECO:0000256" key="1">
    <source>
        <dbReference type="SAM" id="MobiDB-lite"/>
    </source>
</evidence>
<name>A0A2U7UCT4_9VIRU</name>
<feature type="region of interest" description="Disordered" evidence="1">
    <location>
        <begin position="239"/>
        <end position="283"/>
    </location>
</feature>
<gene>
    <name evidence="2" type="ORF">pneo_cds_558</name>
</gene>
<dbReference type="GeneID" id="36842222"/>
<dbReference type="EMBL" id="MG011690">
    <property type="protein sequence ID" value="AVK76165.1"/>
    <property type="molecule type" value="Genomic_DNA"/>
</dbReference>
<reference evidence="2" key="1">
    <citation type="journal article" date="2018" name="Nat. Commun.">
        <title>Diversity and evolution of the emerging Pandoraviridae family.</title>
        <authorList>
            <person name="Legendre M."/>
            <person name="Fabre E."/>
            <person name="Poirot O."/>
            <person name="Jeudy S."/>
            <person name="Lartigue A."/>
            <person name="Alempic J.M."/>
            <person name="Beucher L."/>
            <person name="Philippe N."/>
            <person name="Bertaux L."/>
            <person name="Christo-Foroux E."/>
            <person name="Labadie K."/>
            <person name="Coute Y."/>
            <person name="Abergel C."/>
            <person name="Claverie J.M."/>
        </authorList>
    </citation>
    <scope>NUCLEOTIDE SEQUENCE [LARGE SCALE GENOMIC DNA]</scope>
    <source>
        <strain evidence="2">Neocaledonia</strain>
    </source>
</reference>
<dbReference type="RefSeq" id="YP_009482168.1">
    <property type="nucleotide sequence ID" value="NC_037666.1"/>
</dbReference>
<accession>A0A2U7UCT4</accession>
<organism evidence="2">
    <name type="scientific">Pandoravirus neocaledonia</name>
    <dbReference type="NCBI Taxonomy" id="2107708"/>
    <lineage>
        <taxon>Viruses</taxon>
        <taxon>Pandoravirus</taxon>
    </lineage>
</organism>
<feature type="compositionally biased region" description="Basic and acidic residues" evidence="1">
    <location>
        <begin position="239"/>
        <end position="264"/>
    </location>
</feature>